<evidence type="ECO:0000313" key="3">
    <source>
        <dbReference type="Proteomes" id="UP000245959"/>
    </source>
</evidence>
<dbReference type="Gene3D" id="3.30.70.1440">
    <property type="entry name" value="Multidrug efflux transporter AcrB pore domain"/>
    <property type="match status" value="1"/>
</dbReference>
<dbReference type="PANTHER" id="PTHR32063:SF0">
    <property type="entry name" value="SWARMING MOTILITY PROTEIN SWRC"/>
    <property type="match status" value="1"/>
</dbReference>
<feature type="transmembrane region" description="Helical" evidence="1">
    <location>
        <begin position="12"/>
        <end position="30"/>
    </location>
</feature>
<keyword evidence="1" id="KW-0812">Transmembrane</keyword>
<organism evidence="2 3">
    <name type="scientific">Victivallis vadensis</name>
    <dbReference type="NCBI Taxonomy" id="172901"/>
    <lineage>
        <taxon>Bacteria</taxon>
        <taxon>Pseudomonadati</taxon>
        <taxon>Lentisphaerota</taxon>
        <taxon>Lentisphaeria</taxon>
        <taxon>Victivallales</taxon>
        <taxon>Victivallaceae</taxon>
        <taxon>Victivallis</taxon>
    </lineage>
</organism>
<feature type="transmembrane region" description="Helical" evidence="1">
    <location>
        <begin position="431"/>
        <end position="451"/>
    </location>
</feature>
<keyword evidence="1" id="KW-0472">Membrane</keyword>
<protein>
    <submittedName>
        <fullName evidence="2">HAE1 family hydrophobic/amphiphilic exporter-1</fullName>
    </submittedName>
</protein>
<reference evidence="2 3" key="1">
    <citation type="submission" date="2018-04" db="EMBL/GenBank/DDBJ databases">
        <title>Genomic Encyclopedia of Type Strains, Phase IV (KMG-IV): sequencing the most valuable type-strain genomes for metagenomic binning, comparative biology and taxonomic classification.</title>
        <authorList>
            <person name="Goeker M."/>
        </authorList>
    </citation>
    <scope>NUCLEOTIDE SEQUENCE [LARGE SCALE GENOMIC DNA]</scope>
    <source>
        <strain evidence="2 3">DSM 14823</strain>
    </source>
</reference>
<name>A0A2U1B7V3_9BACT</name>
<dbReference type="GeneID" id="78294332"/>
<dbReference type="GO" id="GO:0005886">
    <property type="term" value="C:plasma membrane"/>
    <property type="evidence" value="ECO:0007669"/>
    <property type="project" value="TreeGrafter"/>
</dbReference>
<dbReference type="RefSeq" id="WP_116883009.1">
    <property type="nucleotide sequence ID" value="NZ_CALXNT010000094.1"/>
</dbReference>
<dbReference type="PANTHER" id="PTHR32063">
    <property type="match status" value="1"/>
</dbReference>
<feature type="transmembrane region" description="Helical" evidence="1">
    <location>
        <begin position="360"/>
        <end position="380"/>
    </location>
</feature>
<accession>A0A2U1B7V3</accession>
<feature type="transmembrane region" description="Helical" evidence="1">
    <location>
        <begin position="890"/>
        <end position="910"/>
    </location>
</feature>
<dbReference type="Pfam" id="PF00873">
    <property type="entry name" value="ACR_tran"/>
    <property type="match status" value="1"/>
</dbReference>
<dbReference type="EMBL" id="QEKH01000005">
    <property type="protein sequence ID" value="PVY44682.1"/>
    <property type="molecule type" value="Genomic_DNA"/>
</dbReference>
<dbReference type="Gene3D" id="1.20.1640.10">
    <property type="entry name" value="Multidrug efflux transporter AcrB transmembrane domain"/>
    <property type="match status" value="2"/>
</dbReference>
<feature type="transmembrane region" description="Helical" evidence="1">
    <location>
        <begin position="916"/>
        <end position="944"/>
    </location>
</feature>
<feature type="transmembrane region" description="Helical" evidence="1">
    <location>
        <begin position="997"/>
        <end position="1019"/>
    </location>
</feature>
<proteinExistence type="predicted"/>
<evidence type="ECO:0000313" key="2">
    <source>
        <dbReference type="EMBL" id="PVY44682.1"/>
    </source>
</evidence>
<feature type="transmembrane region" description="Helical" evidence="1">
    <location>
        <begin position="537"/>
        <end position="554"/>
    </location>
</feature>
<dbReference type="PRINTS" id="PR00702">
    <property type="entry name" value="ACRIFLAVINRP"/>
</dbReference>
<keyword evidence="1" id="KW-1133">Transmembrane helix</keyword>
<dbReference type="Gene3D" id="3.30.2090.10">
    <property type="entry name" value="Multidrug efflux transporter AcrB TolC docking domain, DN and DC subdomains"/>
    <property type="match status" value="2"/>
</dbReference>
<dbReference type="AlphaFoldDB" id="A0A2U1B7V3"/>
<dbReference type="Gene3D" id="3.30.70.1320">
    <property type="entry name" value="Multidrug efflux transporter AcrB pore domain like"/>
    <property type="match status" value="1"/>
</dbReference>
<feature type="transmembrane region" description="Helical" evidence="1">
    <location>
        <begin position="463"/>
        <end position="490"/>
    </location>
</feature>
<feature type="transmembrane region" description="Helical" evidence="1">
    <location>
        <begin position="334"/>
        <end position="353"/>
    </location>
</feature>
<evidence type="ECO:0000256" key="1">
    <source>
        <dbReference type="SAM" id="Phobius"/>
    </source>
</evidence>
<dbReference type="Proteomes" id="UP000245959">
    <property type="component" value="Unassembled WGS sequence"/>
</dbReference>
<feature type="transmembrane region" description="Helical" evidence="1">
    <location>
        <begin position="864"/>
        <end position="883"/>
    </location>
</feature>
<comment type="caution">
    <text evidence="2">The sequence shown here is derived from an EMBL/GenBank/DDBJ whole genome shotgun (WGS) entry which is preliminary data.</text>
</comment>
<dbReference type="Gene3D" id="3.30.70.1430">
    <property type="entry name" value="Multidrug efflux transporter AcrB pore domain"/>
    <property type="match status" value="2"/>
</dbReference>
<gene>
    <name evidence="2" type="ORF">C8D82_10511</name>
</gene>
<dbReference type="SUPFAM" id="SSF82693">
    <property type="entry name" value="Multidrug efflux transporter AcrB pore domain, PN1, PN2, PC1 and PC2 subdomains"/>
    <property type="match status" value="3"/>
</dbReference>
<sequence>MFLSRWSVQRPIAMTALIIVLVMIGISLYPRISIDLLPNMEIPTVLVRCEYQGASPTEIEVEIVKRIEDAVSSLDGIKHITSMSIEDEARIQLEFNMGTDVDVAATDIREALNRIREDLPDGANEPTIRKIDTNATTVAQVFLVGDRTQDDLYDYADDVIADRFSSVPGVGEVRVYGANEMQIHVLLDREKLTAMNLSINDVVAKLEQNNVREPLGRIQFDKGEKNVTFDGDFKDFEQIRALEVGKFKNKRVYLRDVAEVKFMSREVRSKAYVNGQPAARFRIVKKGEANAIEVINGIRQRFDAMVKNGELPTGMELVWFTDSGAFIQASVDDAWSSIVTGIILTAVLLFLFLHEPKSTFIVMISMPISVVVTFAVMAYFNYSFNIMTLLSLGCSVGVLVTNSIVVIENIFKHLDRGEPIKTAAERGTGEVIAAVSASALTNVVVFVPVMMMTTRIGSMMVPFAGVMVGATLVSLFISFTLTPILACVLLKRKKKRGSAPEKRGWLQTMFLPWDMGYDWLCRKFDRSIEWTARHPKSLMLTVLALAAGVSFWIVPQVGLSFLPFCDQGEIRIKFEFPTNYNLDTTDRLIREAADHLKKFDFIRGMSISVGDSDGGSGQVSSAVYMGQITLRTTDKFEREETIYDLQAQLRKELSYLDNCRITLSIPATFGGSGAEIRCVMNGTDLDVLENAEMQVMEKLPAMGLTRDLDSSRRERKPNINITPRRTVLQNLGMSANELYEYLLGSLDGIEVGDYRDGARTFDIRVKNQKEYGEAQLRQAAPAVKDNNPLGAEALAEITEDARPVVVNRYDKVRTMWLYANTAPGAALGTVSEAIGKLAQESLPPGYGVRMSGNVELMNETAREFMQVIVLATILTYLLIAAIMESWTRPFLIMFTVPLGFLGMYATLWAAGMSMSMMGLLGGVMMIGIVVNNAILIMDECAALVKSGVTTHKAMLLATQSKFRPIVMTSIASVAGMLPMAFGTGLGSELRSSCGMGVVGGLTIASLLTLYVIPALYFIFVHDTAKPRRRWFHRLLLRLSGRGKRCKA</sequence>
<dbReference type="GO" id="GO:0042910">
    <property type="term" value="F:xenobiotic transmembrane transporter activity"/>
    <property type="evidence" value="ECO:0007669"/>
    <property type="project" value="TreeGrafter"/>
</dbReference>
<feature type="transmembrane region" description="Helical" evidence="1">
    <location>
        <begin position="965"/>
        <end position="985"/>
    </location>
</feature>
<keyword evidence="3" id="KW-1185">Reference proteome</keyword>
<dbReference type="InterPro" id="IPR001036">
    <property type="entry name" value="Acrflvin-R"/>
</dbReference>
<dbReference type="InterPro" id="IPR027463">
    <property type="entry name" value="AcrB_DN_DC_subdom"/>
</dbReference>
<feature type="transmembrane region" description="Helical" evidence="1">
    <location>
        <begin position="386"/>
        <end position="411"/>
    </location>
</feature>
<dbReference type="SUPFAM" id="SSF82714">
    <property type="entry name" value="Multidrug efflux transporter AcrB TolC docking domain, DN and DC subdomains"/>
    <property type="match status" value="1"/>
</dbReference>
<dbReference type="SUPFAM" id="SSF82866">
    <property type="entry name" value="Multidrug efflux transporter AcrB transmembrane domain"/>
    <property type="match status" value="2"/>
</dbReference>